<reference evidence="3" key="4">
    <citation type="submission" date="2024-02" db="EMBL/GenBank/DDBJ databases">
        <title>Comparative genomics of Cryptococcus and Kwoniella reveals pathogenesis evolution and contrasting modes of karyotype evolution via chromosome fusion or intercentromeric recombination.</title>
        <authorList>
            <person name="Coelho M.A."/>
            <person name="David-Palma M."/>
            <person name="Shea T."/>
            <person name="Bowers K."/>
            <person name="McGinley-Smith S."/>
            <person name="Mohammad A.W."/>
            <person name="Gnirke A."/>
            <person name="Yurkov A.M."/>
            <person name="Nowrousian M."/>
            <person name="Sun S."/>
            <person name="Cuomo C.A."/>
            <person name="Heitman J."/>
        </authorList>
    </citation>
    <scope>NUCLEOTIDE SEQUENCE</scope>
    <source>
        <strain evidence="3">CBS 10118</strain>
    </source>
</reference>
<reference evidence="2" key="3">
    <citation type="submission" date="2014-01" db="EMBL/GenBank/DDBJ databases">
        <title>Evolution of pathogenesis and genome organization in the Tremellales.</title>
        <authorList>
            <person name="Cuomo C."/>
            <person name="Litvintseva A."/>
            <person name="Heitman J."/>
            <person name="Chen Y."/>
            <person name="Sun S."/>
            <person name="Springer D."/>
            <person name="Dromer F."/>
            <person name="Young S."/>
            <person name="Zeng Q."/>
            <person name="Chapman S."/>
            <person name="Gujja S."/>
            <person name="Saif S."/>
            <person name="Birren B."/>
        </authorList>
    </citation>
    <scope>NUCLEOTIDE SEQUENCE</scope>
    <source>
        <strain evidence="2">CBS 10118</strain>
    </source>
</reference>
<accession>A0A1B9G5D8</accession>
<evidence type="ECO:0000313" key="2">
    <source>
        <dbReference type="EMBL" id="OCF26244.1"/>
    </source>
</evidence>
<name>A0A1B9G5D8_9TREE</name>
<evidence type="ECO:0000256" key="1">
    <source>
        <dbReference type="SAM" id="MobiDB-lite"/>
    </source>
</evidence>
<dbReference type="Proteomes" id="UP000092730">
    <property type="component" value="Chromosome 1"/>
</dbReference>
<evidence type="ECO:0000313" key="3">
    <source>
        <dbReference type="EMBL" id="WVW78592.1"/>
    </source>
</evidence>
<dbReference type="GeneID" id="30208322"/>
<gene>
    <name evidence="2" type="ORF">I302_03923</name>
    <name evidence="3" type="ORF">I302_100548</name>
</gene>
<keyword evidence="4" id="KW-1185">Reference proteome</keyword>
<proteinExistence type="predicted"/>
<feature type="compositionally biased region" description="Low complexity" evidence="1">
    <location>
        <begin position="1"/>
        <end position="20"/>
    </location>
</feature>
<feature type="compositionally biased region" description="Basic and acidic residues" evidence="1">
    <location>
        <begin position="316"/>
        <end position="327"/>
    </location>
</feature>
<dbReference type="AlphaFoldDB" id="A0A1B9G5D8"/>
<evidence type="ECO:0000313" key="4">
    <source>
        <dbReference type="Proteomes" id="UP000092730"/>
    </source>
</evidence>
<feature type="compositionally biased region" description="Polar residues" evidence="1">
    <location>
        <begin position="185"/>
        <end position="194"/>
    </location>
</feature>
<feature type="region of interest" description="Disordered" evidence="1">
    <location>
        <begin position="295"/>
        <end position="327"/>
    </location>
</feature>
<feature type="compositionally biased region" description="Low complexity" evidence="1">
    <location>
        <begin position="102"/>
        <end position="135"/>
    </location>
</feature>
<feature type="compositionally biased region" description="Low complexity" evidence="1">
    <location>
        <begin position="172"/>
        <end position="184"/>
    </location>
</feature>
<dbReference type="RefSeq" id="XP_019047314.1">
    <property type="nucleotide sequence ID" value="XM_019190566.1"/>
</dbReference>
<organism evidence="2">
    <name type="scientific">Kwoniella bestiolae CBS 10118</name>
    <dbReference type="NCBI Taxonomy" id="1296100"/>
    <lineage>
        <taxon>Eukaryota</taxon>
        <taxon>Fungi</taxon>
        <taxon>Dikarya</taxon>
        <taxon>Basidiomycota</taxon>
        <taxon>Agaricomycotina</taxon>
        <taxon>Tremellomycetes</taxon>
        <taxon>Tremellales</taxon>
        <taxon>Cryptococcaceae</taxon>
        <taxon>Kwoniella</taxon>
    </lineage>
</organism>
<dbReference type="VEuPathDB" id="FungiDB:I302_03923"/>
<feature type="region of interest" description="Disordered" evidence="1">
    <location>
        <begin position="1"/>
        <end position="210"/>
    </location>
</feature>
<protein>
    <submittedName>
        <fullName evidence="2">Uncharacterized protein</fullName>
    </submittedName>
</protein>
<dbReference type="EMBL" id="CP144541">
    <property type="protein sequence ID" value="WVW78592.1"/>
    <property type="molecule type" value="Genomic_DNA"/>
</dbReference>
<dbReference type="KEGG" id="kbi:30208322"/>
<reference evidence="2" key="1">
    <citation type="submission" date="2013-07" db="EMBL/GenBank/DDBJ databases">
        <title>The Genome Sequence of Cryptococcus bestiolae CBS10118.</title>
        <authorList>
            <consortium name="The Broad Institute Genome Sequencing Platform"/>
            <person name="Cuomo C."/>
            <person name="Litvintseva A."/>
            <person name="Chen Y."/>
            <person name="Heitman J."/>
            <person name="Sun S."/>
            <person name="Springer D."/>
            <person name="Dromer F."/>
            <person name="Young S.K."/>
            <person name="Zeng Q."/>
            <person name="Gargeya S."/>
            <person name="Fitzgerald M."/>
            <person name="Abouelleil A."/>
            <person name="Alvarado L."/>
            <person name="Berlin A.M."/>
            <person name="Chapman S.B."/>
            <person name="Dewar J."/>
            <person name="Goldberg J."/>
            <person name="Griggs A."/>
            <person name="Gujja S."/>
            <person name="Hansen M."/>
            <person name="Howarth C."/>
            <person name="Imamovic A."/>
            <person name="Larimer J."/>
            <person name="McCowan C."/>
            <person name="Murphy C."/>
            <person name="Pearson M."/>
            <person name="Priest M."/>
            <person name="Roberts A."/>
            <person name="Saif S."/>
            <person name="Shea T."/>
            <person name="Sykes S."/>
            <person name="Wortman J."/>
            <person name="Nusbaum C."/>
            <person name="Birren B."/>
        </authorList>
    </citation>
    <scope>NUCLEOTIDE SEQUENCE [LARGE SCALE GENOMIC DNA]</scope>
    <source>
        <strain evidence="2">CBS 10118</strain>
    </source>
</reference>
<reference evidence="3" key="2">
    <citation type="submission" date="2013-07" db="EMBL/GenBank/DDBJ databases">
        <authorList>
            <consortium name="The Broad Institute Genome Sequencing Platform"/>
            <person name="Cuomo C."/>
            <person name="Litvintseva A."/>
            <person name="Chen Y."/>
            <person name="Heitman J."/>
            <person name="Sun S."/>
            <person name="Springer D."/>
            <person name="Dromer F."/>
            <person name="Young S.K."/>
            <person name="Zeng Q."/>
            <person name="Gargeya S."/>
            <person name="Fitzgerald M."/>
            <person name="Abouelleil A."/>
            <person name="Alvarado L."/>
            <person name="Berlin A.M."/>
            <person name="Chapman S.B."/>
            <person name="Dewar J."/>
            <person name="Goldberg J."/>
            <person name="Griggs A."/>
            <person name="Gujja S."/>
            <person name="Hansen M."/>
            <person name="Howarth C."/>
            <person name="Imamovic A."/>
            <person name="Larimer J."/>
            <person name="McCowan C."/>
            <person name="Murphy C."/>
            <person name="Pearson M."/>
            <person name="Priest M."/>
            <person name="Roberts A."/>
            <person name="Saif S."/>
            <person name="Shea T."/>
            <person name="Sykes S."/>
            <person name="Wortman J."/>
            <person name="Nusbaum C."/>
            <person name="Birren B."/>
        </authorList>
    </citation>
    <scope>NUCLEOTIDE SEQUENCE</scope>
    <source>
        <strain evidence="3">CBS 10118</strain>
    </source>
</reference>
<dbReference type="EMBL" id="KI894020">
    <property type="protein sequence ID" value="OCF26244.1"/>
    <property type="molecule type" value="Genomic_DNA"/>
</dbReference>
<dbReference type="OrthoDB" id="2565389at2759"/>
<sequence length="327" mass="35561">MMPQRSTYPSTPSSIPSNSYDPIPLSPSSPRQLPKLRLMLSSSTPWRPTRGHKRHREEDIEIDGEDYSREEKRPTIKLKFRNPVPSQTSFSSSRKEAHPHTHTTLTSTPTYISSFGSIGESSSSSSRMDIDSTSRPSTPTPNLDPQGPVTKRPRSHSTSSSIVGLLMDETDTTPSSPVDTTSNSIATIPSTPNLSTASKSHSHSHIHVPSPLASTPILGVPLEPPSFNRAISDPSPCGSFARDIDMTQSLSPGPGPIDSKLTKTRHKLFMAEVEALGTEMNNVFKLGYGRGMGRGLAAGGRGPSKLRSRVQTHNQGRRDTRDMDVDE</sequence>